<accession>C8W0D3</accession>
<dbReference type="HOGENOM" id="CLU_1233415_0_0_9"/>
<dbReference type="RefSeq" id="WP_015757889.1">
    <property type="nucleotide sequence ID" value="NC_013216.1"/>
</dbReference>
<organism evidence="1 2">
    <name type="scientific">Desulfofarcimen acetoxidans (strain ATCC 49208 / DSM 771 / KCTC 5769 / VKM B-1644 / 5575)</name>
    <name type="common">Desulfotomaculum acetoxidans</name>
    <dbReference type="NCBI Taxonomy" id="485916"/>
    <lineage>
        <taxon>Bacteria</taxon>
        <taxon>Bacillati</taxon>
        <taxon>Bacillota</taxon>
        <taxon>Clostridia</taxon>
        <taxon>Eubacteriales</taxon>
        <taxon>Peptococcaceae</taxon>
        <taxon>Desulfofarcimen</taxon>
    </lineage>
</organism>
<sequence length="198" mass="22396">MAKTKKKTPELTASGFNYDQDLAKVPIKVFPALQALIANQHDLIEIAQKYEPDKFIFLEAHKGELAEVEEIIAQQHSIFFEKKEKAKAKRLQEKNAFSEPENKSFNSGFVRNTEFGDFEPAVERESEPPTLDMLAEQMSPGLPSAKYEPRKVFEPAAEKPDIRRIAVGASIKALTNLLSRKLTEEEVTAIEKEIDSYL</sequence>
<protein>
    <submittedName>
        <fullName evidence="1">Uncharacterized protein</fullName>
    </submittedName>
</protein>
<keyword evidence="2" id="KW-1185">Reference proteome</keyword>
<reference evidence="1 2" key="1">
    <citation type="journal article" date="2009" name="Stand. Genomic Sci.">
        <title>Complete genome sequence of Desulfotomaculum acetoxidans type strain (5575).</title>
        <authorList>
            <person name="Spring S."/>
            <person name="Lapidus A."/>
            <person name="Schroder M."/>
            <person name="Gleim D."/>
            <person name="Sims D."/>
            <person name="Meincke L."/>
            <person name="Glavina Del Rio T."/>
            <person name="Tice H."/>
            <person name="Copeland A."/>
            <person name="Cheng J.F."/>
            <person name="Lucas S."/>
            <person name="Chen F."/>
            <person name="Nolan M."/>
            <person name="Bruce D."/>
            <person name="Goodwin L."/>
            <person name="Pitluck S."/>
            <person name="Ivanova N."/>
            <person name="Mavromatis K."/>
            <person name="Mikhailova N."/>
            <person name="Pati A."/>
            <person name="Chen A."/>
            <person name="Palaniappan K."/>
            <person name="Land M."/>
            <person name="Hauser L."/>
            <person name="Chang Y.J."/>
            <person name="Jeffries C.D."/>
            <person name="Chain P."/>
            <person name="Saunders E."/>
            <person name="Brettin T."/>
            <person name="Detter J.C."/>
            <person name="Goker M."/>
            <person name="Bristow J."/>
            <person name="Eisen J.A."/>
            <person name="Markowitz V."/>
            <person name="Hugenholtz P."/>
            <person name="Kyrpides N.C."/>
            <person name="Klenk H.P."/>
            <person name="Han C."/>
        </authorList>
    </citation>
    <scope>NUCLEOTIDE SEQUENCE [LARGE SCALE GENOMIC DNA]</scope>
    <source>
        <strain evidence="2">ATCC 49208 / DSM 771 / VKM B-1644</strain>
    </source>
</reference>
<gene>
    <name evidence="1" type="ordered locus">Dtox_2377</name>
</gene>
<dbReference type="EMBL" id="CP001720">
    <property type="protein sequence ID" value="ACV63188.1"/>
    <property type="molecule type" value="Genomic_DNA"/>
</dbReference>
<dbReference type="AlphaFoldDB" id="C8W0D3"/>
<proteinExistence type="predicted"/>
<name>C8W0D3_DESAS</name>
<evidence type="ECO:0000313" key="1">
    <source>
        <dbReference type="EMBL" id="ACV63188.1"/>
    </source>
</evidence>
<dbReference type="OrthoDB" id="1786431at2"/>
<dbReference type="KEGG" id="dae:Dtox_2377"/>
<evidence type="ECO:0000313" key="2">
    <source>
        <dbReference type="Proteomes" id="UP000002217"/>
    </source>
</evidence>
<dbReference type="Proteomes" id="UP000002217">
    <property type="component" value="Chromosome"/>
</dbReference>